<reference evidence="1 2" key="1">
    <citation type="submission" date="2019-01" db="EMBL/GenBank/DDBJ databases">
        <title>Draft genome sequences of three monokaryotic isolates of the white-rot basidiomycete fungus Dichomitus squalens.</title>
        <authorList>
            <consortium name="DOE Joint Genome Institute"/>
            <person name="Lopez S.C."/>
            <person name="Andreopoulos B."/>
            <person name="Pangilinan J."/>
            <person name="Lipzen A."/>
            <person name="Riley R."/>
            <person name="Ahrendt S."/>
            <person name="Ng V."/>
            <person name="Barry K."/>
            <person name="Daum C."/>
            <person name="Grigoriev I.V."/>
            <person name="Hilden K.S."/>
            <person name="Makela M.R."/>
            <person name="de Vries R.P."/>
        </authorList>
    </citation>
    <scope>NUCLEOTIDE SEQUENCE [LARGE SCALE GENOMIC DNA]</scope>
    <source>
        <strain evidence="1 2">CBS 464.89</strain>
    </source>
</reference>
<dbReference type="Proteomes" id="UP000292082">
    <property type="component" value="Unassembled WGS sequence"/>
</dbReference>
<name>A0A4Q9PGJ1_9APHY</name>
<proteinExistence type="predicted"/>
<gene>
    <name evidence="1" type="ORF">BD310DRAFT_833914</name>
</gene>
<evidence type="ECO:0000313" key="1">
    <source>
        <dbReference type="EMBL" id="TBU51626.1"/>
    </source>
</evidence>
<accession>A0A4Q9PGJ1</accession>
<evidence type="ECO:0000313" key="2">
    <source>
        <dbReference type="Proteomes" id="UP000292082"/>
    </source>
</evidence>
<organism evidence="1 2">
    <name type="scientific">Dichomitus squalens</name>
    <dbReference type="NCBI Taxonomy" id="114155"/>
    <lineage>
        <taxon>Eukaryota</taxon>
        <taxon>Fungi</taxon>
        <taxon>Dikarya</taxon>
        <taxon>Basidiomycota</taxon>
        <taxon>Agaricomycotina</taxon>
        <taxon>Agaricomycetes</taxon>
        <taxon>Polyporales</taxon>
        <taxon>Polyporaceae</taxon>
        <taxon>Dichomitus</taxon>
    </lineage>
</organism>
<keyword evidence="2" id="KW-1185">Reference proteome</keyword>
<dbReference type="EMBL" id="ML145300">
    <property type="protein sequence ID" value="TBU51626.1"/>
    <property type="molecule type" value="Genomic_DNA"/>
</dbReference>
<dbReference type="AlphaFoldDB" id="A0A4Q9PGJ1"/>
<protein>
    <submittedName>
        <fullName evidence="1">Uncharacterized protein</fullName>
    </submittedName>
</protein>
<sequence>MFSLPLALCHQCTLWLPLRCRHARLDRGWGPMVSASTRCAALANTAPQQCLLHIYRCPLLMKQAGAVLVGGRNTSTGG</sequence>